<dbReference type="EMBL" id="LSYV01000061">
    <property type="protein sequence ID" value="KXZ44949.1"/>
    <property type="molecule type" value="Genomic_DNA"/>
</dbReference>
<evidence type="ECO:0000313" key="1">
    <source>
        <dbReference type="EMBL" id="KXZ40936.1"/>
    </source>
</evidence>
<comment type="caution">
    <text evidence="1">The sequence shown here is derived from an EMBL/GenBank/DDBJ whole genome shotgun (WGS) entry which is preliminary data.</text>
</comment>
<dbReference type="Proteomes" id="UP000075714">
    <property type="component" value="Unassembled WGS sequence"/>
</dbReference>
<organism evidence="1 3">
    <name type="scientific">Gonium pectorale</name>
    <name type="common">Green alga</name>
    <dbReference type="NCBI Taxonomy" id="33097"/>
    <lineage>
        <taxon>Eukaryota</taxon>
        <taxon>Viridiplantae</taxon>
        <taxon>Chlorophyta</taxon>
        <taxon>core chlorophytes</taxon>
        <taxon>Chlorophyceae</taxon>
        <taxon>CS clade</taxon>
        <taxon>Chlamydomonadales</taxon>
        <taxon>Volvocaceae</taxon>
        <taxon>Gonium</taxon>
    </lineage>
</organism>
<name>A0A150FTM3_GONPE</name>
<proteinExistence type="predicted"/>
<dbReference type="OrthoDB" id="525575at2759"/>
<keyword evidence="3" id="KW-1185">Reference proteome</keyword>
<sequence>MASLSCPRVVASRVAAPRRSRAPTVAVKALSLREASDWVGQAFVRIFSPDDTKVDHYPTNPFTGRINRSKRPFKDGFVSNATLPPSSSLEPTEAEDAVGYVEDAVKGVVSGFPKINTEEEPKWTGATTAWRGDVHKSANKHDARDGFHVKKY</sequence>
<reference evidence="1" key="2">
    <citation type="journal article" date="2016" name="Nat. Commun.">
        <title>The Gonium pectorale genome demonstrates cooption of cell cycle regulation during the evolution of multicellularity.</title>
        <authorList>
            <person name="Hanschen E.R."/>
            <person name="Marriage T.N."/>
            <person name="Ferris P.J."/>
            <person name="Hamaji T."/>
            <person name="Toyoda A."/>
            <person name="Fujiyama A."/>
            <person name="Neme R."/>
            <person name="Noguchi H."/>
            <person name="Minakuchi Y."/>
            <person name="Suzuki M."/>
            <person name="Kawai-Toyooka H."/>
            <person name="Smith D.R."/>
            <person name="Sparks H."/>
            <person name="Anderson J."/>
            <person name="Bakaric R."/>
            <person name="Luria V."/>
            <person name="Karger A."/>
            <person name="Kirschner M."/>
            <person name="Durand P."/>
            <person name="Michod R.E."/>
            <person name="Nozaki H."/>
            <person name="Olson B.J."/>
        </authorList>
    </citation>
    <scope>NUCLEOTIDE SEQUENCE [LARGE SCALE GENOMIC DNA]</scope>
    <source>
        <strain evidence="1">NIES-2863</strain>
        <tissue evidence="1">Colony</tissue>
    </source>
</reference>
<accession>A0A150FTM3</accession>
<reference evidence="3" key="1">
    <citation type="journal article" date="2016" name="Nat. Commun.">
        <title>The Gonium pectorale genome demonstrates co-option of cell cycle regulation during the evolution of multicellularity.</title>
        <authorList>
            <person name="Hanschen E.R."/>
            <person name="Marriage T.N."/>
            <person name="Ferris P.J."/>
            <person name="Hamaji T."/>
            <person name="Toyoda A."/>
            <person name="Fujiyama A."/>
            <person name="Neme R."/>
            <person name="Noguchi H."/>
            <person name="Minakuchi Y."/>
            <person name="Suzuki M."/>
            <person name="Kawai-Toyooka H."/>
            <person name="Smith D.R."/>
            <person name="Sparks H."/>
            <person name="Anderson J."/>
            <person name="Bakaric R."/>
            <person name="Luria V."/>
            <person name="Karger A."/>
            <person name="Kirschner M.W."/>
            <person name="Durand P.M."/>
            <person name="Michod R.E."/>
            <person name="Nozaki H."/>
            <person name="Olson B.J."/>
        </authorList>
    </citation>
    <scope>NUCLEOTIDE SEQUENCE [LARGE SCALE GENOMIC DNA]</scope>
    <source>
        <strain evidence="3">NIES-2863</strain>
    </source>
</reference>
<protein>
    <submittedName>
        <fullName evidence="1">Uncharacterized protein</fullName>
    </submittedName>
</protein>
<evidence type="ECO:0000313" key="2">
    <source>
        <dbReference type="EMBL" id="KXZ44949.1"/>
    </source>
</evidence>
<dbReference type="EMBL" id="LSYV01001240">
    <property type="protein sequence ID" value="KXZ40936.1"/>
    <property type="molecule type" value="Genomic_DNA"/>
</dbReference>
<dbReference type="AlphaFoldDB" id="A0A150FTM3"/>
<gene>
    <name evidence="1" type="ORF">GPECTOR_1246g505</name>
    <name evidence="2" type="ORF">GPECTOR_60g726</name>
</gene>
<evidence type="ECO:0000313" key="3">
    <source>
        <dbReference type="Proteomes" id="UP000075714"/>
    </source>
</evidence>